<dbReference type="PANTHER" id="PTHR45846">
    <property type="entry name" value="TRNA-DIHYDROURIDINE(47) SYNTHASE [NAD(P)(+)]-LIKE"/>
    <property type="match status" value="1"/>
</dbReference>
<dbReference type="InterPro" id="IPR004652">
    <property type="entry name" value="DusB-like"/>
</dbReference>
<dbReference type="InterPro" id="IPR035587">
    <property type="entry name" value="DUS-like_FMN-bd"/>
</dbReference>
<feature type="region of interest" description="Disordered" evidence="7">
    <location>
        <begin position="376"/>
        <end position="429"/>
    </location>
</feature>
<evidence type="ECO:0000256" key="1">
    <source>
        <dbReference type="ARBA" id="ARBA00001917"/>
    </source>
</evidence>
<evidence type="ECO:0000256" key="2">
    <source>
        <dbReference type="ARBA" id="ARBA00022630"/>
    </source>
</evidence>
<feature type="compositionally biased region" description="Basic and acidic residues" evidence="7">
    <location>
        <begin position="400"/>
        <end position="413"/>
    </location>
</feature>
<dbReference type="InterPro" id="IPR018517">
    <property type="entry name" value="tRNA_hU_synthase_CS"/>
</dbReference>
<dbReference type="Proteomes" id="UP000298468">
    <property type="component" value="Unassembled WGS sequence"/>
</dbReference>
<dbReference type="GO" id="GO:0017150">
    <property type="term" value="F:tRNA dihydrouridine synthase activity"/>
    <property type="evidence" value="ECO:0007669"/>
    <property type="project" value="InterPro"/>
</dbReference>
<dbReference type="GO" id="GO:0050660">
    <property type="term" value="F:flavin adenine dinucleotide binding"/>
    <property type="evidence" value="ECO:0007669"/>
    <property type="project" value="InterPro"/>
</dbReference>
<keyword evidence="2" id="KW-0285">Flavoprotein</keyword>
<dbReference type="Pfam" id="PF01207">
    <property type="entry name" value="Dus"/>
    <property type="match status" value="1"/>
</dbReference>
<evidence type="ECO:0000259" key="8">
    <source>
        <dbReference type="Pfam" id="PF01207"/>
    </source>
</evidence>
<keyword evidence="5" id="KW-0521">NADP</keyword>
<evidence type="ECO:0000313" key="9">
    <source>
        <dbReference type="EMBL" id="TFD91723.1"/>
    </source>
</evidence>
<dbReference type="EMBL" id="SOHM01000015">
    <property type="protein sequence ID" value="TFD91723.1"/>
    <property type="molecule type" value="Genomic_DNA"/>
</dbReference>
<evidence type="ECO:0000256" key="7">
    <source>
        <dbReference type="SAM" id="MobiDB-lite"/>
    </source>
</evidence>
<dbReference type="CDD" id="cd02801">
    <property type="entry name" value="DUS_like_FMN"/>
    <property type="match status" value="1"/>
</dbReference>
<keyword evidence="3" id="KW-0288">FMN</keyword>
<protein>
    <submittedName>
        <fullName evidence="9">tRNA dihydrouridine synthase DusB</fullName>
    </submittedName>
</protein>
<feature type="domain" description="DUS-like FMN-binding" evidence="8">
    <location>
        <begin position="69"/>
        <end position="371"/>
    </location>
</feature>
<dbReference type="AlphaFoldDB" id="A0A4R9BWC6"/>
<dbReference type="NCBIfam" id="TIGR00737">
    <property type="entry name" value="nifR3_yhdG"/>
    <property type="match status" value="1"/>
</dbReference>
<dbReference type="SUPFAM" id="SSF51395">
    <property type="entry name" value="FMN-linked oxidoreductases"/>
    <property type="match status" value="1"/>
</dbReference>
<dbReference type="PANTHER" id="PTHR45846:SF1">
    <property type="entry name" value="TRNA-DIHYDROURIDINE(47) SYNTHASE [NAD(P)(+)]-LIKE"/>
    <property type="match status" value="1"/>
</dbReference>
<dbReference type="Gene3D" id="3.20.20.70">
    <property type="entry name" value="Aldolase class I"/>
    <property type="match status" value="1"/>
</dbReference>
<dbReference type="OrthoDB" id="9764501at2"/>
<accession>A0A4R9BWC6</accession>
<name>A0A4R9BWC6_9MICO</name>
<keyword evidence="6" id="KW-0560">Oxidoreductase</keyword>
<sequence length="429" mass="46238">MLRRRFLRHLTAPGCTRGPVGGFPPTAGRGERTQPGLGELDKMKTSTPTQNLMSPLRIGDIELDVPVVLAPMAGITNTAFRRLCREYGAGLYVSEMITSRALVERTPESMRLITHHESEKTRSIQLYGVDPKTVSEAVTMLVAEDRADHIDLNFGCPVPKVTRKGGGAALPWKITLFREIVEAAVKAAGDIPLTVKMRKGIDSDHLTYLEAGRVAEGAGVAAIALHARTAADYYSGQADWSAIATLKNAITSVPVLGNGDIWSAADALRMVEETGCDGVVVGRGCLGRPWLFGDLAAAFRGDVLKAEPTLGQVADAFRRHAELLTEFFDSEERACRDVRKHVAWYFKGYPVGGDLRASLASVVSLEQLDELLATMDPDQPYPGIGAEGQRGRAGSPKKTSLPERWLDSRDIAGAERSNLTEGEGDTSGG</sequence>
<keyword evidence="10" id="KW-1185">Reference proteome</keyword>
<keyword evidence="4" id="KW-0819">tRNA processing</keyword>
<dbReference type="GO" id="GO:0003723">
    <property type="term" value="F:RNA binding"/>
    <property type="evidence" value="ECO:0007669"/>
    <property type="project" value="TreeGrafter"/>
</dbReference>
<reference evidence="9 10" key="1">
    <citation type="submission" date="2019-03" db="EMBL/GenBank/DDBJ databases">
        <title>Genomics of glacier-inhabiting Cryobacterium strains.</title>
        <authorList>
            <person name="Liu Q."/>
            <person name="Xin Y.-H."/>
        </authorList>
    </citation>
    <scope>NUCLEOTIDE SEQUENCE [LARGE SCALE GENOMIC DNA]</scope>
    <source>
        <strain evidence="9 10">Sr59</strain>
    </source>
</reference>
<dbReference type="Gene3D" id="1.10.1200.80">
    <property type="entry name" value="Putative flavin oxidoreducatase, domain 2"/>
    <property type="match status" value="1"/>
</dbReference>
<evidence type="ECO:0000313" key="10">
    <source>
        <dbReference type="Proteomes" id="UP000298468"/>
    </source>
</evidence>
<feature type="region of interest" description="Disordered" evidence="7">
    <location>
        <begin position="17"/>
        <end position="51"/>
    </location>
</feature>
<comment type="cofactor">
    <cofactor evidence="1">
        <name>FMN</name>
        <dbReference type="ChEBI" id="CHEBI:58210"/>
    </cofactor>
</comment>
<dbReference type="InterPro" id="IPR024036">
    <property type="entry name" value="tRNA-dHydroUridine_Synthase_C"/>
</dbReference>
<proteinExistence type="predicted"/>
<gene>
    <name evidence="9" type="primary">dusB</name>
    <name evidence="9" type="ORF">E3T61_08470</name>
</gene>
<organism evidence="9 10">
    <name type="scientific">Cryobacterium lactosi</name>
    <dbReference type="NCBI Taxonomy" id="1259202"/>
    <lineage>
        <taxon>Bacteria</taxon>
        <taxon>Bacillati</taxon>
        <taxon>Actinomycetota</taxon>
        <taxon>Actinomycetes</taxon>
        <taxon>Micrococcales</taxon>
        <taxon>Microbacteriaceae</taxon>
        <taxon>Cryobacterium</taxon>
    </lineage>
</organism>
<evidence type="ECO:0000256" key="3">
    <source>
        <dbReference type="ARBA" id="ARBA00022643"/>
    </source>
</evidence>
<evidence type="ECO:0000256" key="6">
    <source>
        <dbReference type="ARBA" id="ARBA00023002"/>
    </source>
</evidence>
<comment type="caution">
    <text evidence="9">The sequence shown here is derived from an EMBL/GenBank/DDBJ whole genome shotgun (WGS) entry which is preliminary data.</text>
</comment>
<dbReference type="InterPro" id="IPR013785">
    <property type="entry name" value="Aldolase_TIM"/>
</dbReference>
<evidence type="ECO:0000256" key="4">
    <source>
        <dbReference type="ARBA" id="ARBA00022694"/>
    </source>
</evidence>
<dbReference type="PROSITE" id="PS01136">
    <property type="entry name" value="UPF0034"/>
    <property type="match status" value="1"/>
</dbReference>
<evidence type="ECO:0000256" key="5">
    <source>
        <dbReference type="ARBA" id="ARBA00022857"/>
    </source>
</evidence>